<dbReference type="RefSeq" id="WP_073383488.1">
    <property type="nucleotide sequence ID" value="NZ_FQZK01000026.1"/>
</dbReference>
<dbReference type="STRING" id="758803.SAMN05421803_12631"/>
<dbReference type="PROSITE" id="PS50937">
    <property type="entry name" value="HTH_MERR_2"/>
    <property type="match status" value="1"/>
</dbReference>
<dbReference type="InterPro" id="IPR000551">
    <property type="entry name" value="MerR-type_HTH_dom"/>
</dbReference>
<evidence type="ECO:0000313" key="7">
    <source>
        <dbReference type="EMBL" id="SHK64480.1"/>
    </source>
</evidence>
<dbReference type="Pfam" id="PF13411">
    <property type="entry name" value="MerR_1"/>
    <property type="match status" value="1"/>
</dbReference>
<feature type="region of interest" description="Disordered" evidence="5">
    <location>
        <begin position="275"/>
        <end position="297"/>
    </location>
</feature>
<dbReference type="Gene3D" id="1.10.1660.10">
    <property type="match status" value="1"/>
</dbReference>
<proteinExistence type="predicted"/>
<dbReference type="InterPro" id="IPR047057">
    <property type="entry name" value="MerR_fam"/>
</dbReference>
<dbReference type="SUPFAM" id="SSF46955">
    <property type="entry name" value="Putative DNA-binding domain"/>
    <property type="match status" value="1"/>
</dbReference>
<organism evidence="7 8">
    <name type="scientific">Nocardiopsis flavescens</name>
    <dbReference type="NCBI Taxonomy" id="758803"/>
    <lineage>
        <taxon>Bacteria</taxon>
        <taxon>Bacillati</taxon>
        <taxon>Actinomycetota</taxon>
        <taxon>Actinomycetes</taxon>
        <taxon>Streptosporangiales</taxon>
        <taxon>Nocardiopsidaceae</taxon>
        <taxon>Nocardiopsis</taxon>
    </lineage>
</organism>
<evidence type="ECO:0000256" key="5">
    <source>
        <dbReference type="SAM" id="MobiDB-lite"/>
    </source>
</evidence>
<keyword evidence="3 7" id="KW-0238">DNA-binding</keyword>
<dbReference type="GO" id="GO:0003700">
    <property type="term" value="F:DNA-binding transcription factor activity"/>
    <property type="evidence" value="ECO:0007669"/>
    <property type="project" value="InterPro"/>
</dbReference>
<sequence length="297" mass="31564">MLSIKDFSEMCRLSPQTLRFYHAEGLLVPAEVDEQTGYRGYDFAQLETAMTVMALRGTGMSVKLVRRALDEPDAAAGLLEEHVGELLLKRAAEDDAVATARELLVARPEVRRSAVPGATVLTALAPDPSGPAAGPEDDVWGPTMAAVTATADELTALARARGARVAGPAWASMARETARERERFRSEQGPLWRVALPVDGLPAGPVDASAEVRDFEPREEVSVFLPGALSMAKYGTALSLLVSHPVDGMFGDLASPRLILRGTGVETALRLLDVSDFPDDDDDDADDGNGDGEAVPA</sequence>
<name>A0A1M6U5N1_9ACTN</name>
<dbReference type="AlphaFoldDB" id="A0A1M6U5N1"/>
<gene>
    <name evidence="7" type="ORF">SAMN05421803_12631</name>
</gene>
<dbReference type="EMBL" id="FQZK01000026">
    <property type="protein sequence ID" value="SHK64480.1"/>
    <property type="molecule type" value="Genomic_DNA"/>
</dbReference>
<dbReference type="InterPro" id="IPR009061">
    <property type="entry name" value="DNA-bd_dom_put_sf"/>
</dbReference>
<dbReference type="SMART" id="SM00422">
    <property type="entry name" value="HTH_MERR"/>
    <property type="match status" value="1"/>
</dbReference>
<keyword evidence="8" id="KW-1185">Reference proteome</keyword>
<keyword evidence="1" id="KW-0678">Repressor</keyword>
<dbReference type="PANTHER" id="PTHR30204">
    <property type="entry name" value="REDOX-CYCLING DRUG-SENSING TRANSCRIPTIONAL ACTIVATOR SOXR"/>
    <property type="match status" value="1"/>
</dbReference>
<dbReference type="PANTHER" id="PTHR30204:SF69">
    <property type="entry name" value="MERR-FAMILY TRANSCRIPTIONAL REGULATOR"/>
    <property type="match status" value="1"/>
</dbReference>
<evidence type="ECO:0000259" key="6">
    <source>
        <dbReference type="PROSITE" id="PS50937"/>
    </source>
</evidence>
<evidence type="ECO:0000256" key="1">
    <source>
        <dbReference type="ARBA" id="ARBA00022491"/>
    </source>
</evidence>
<evidence type="ECO:0000256" key="2">
    <source>
        <dbReference type="ARBA" id="ARBA00023015"/>
    </source>
</evidence>
<feature type="compositionally biased region" description="Acidic residues" evidence="5">
    <location>
        <begin position="276"/>
        <end position="290"/>
    </location>
</feature>
<dbReference type="GO" id="GO:0003677">
    <property type="term" value="F:DNA binding"/>
    <property type="evidence" value="ECO:0007669"/>
    <property type="project" value="UniProtKB-KW"/>
</dbReference>
<protein>
    <submittedName>
        <fullName evidence="7">DNA-binding transcriptional regulator, MerR family</fullName>
    </submittedName>
</protein>
<keyword evidence="2" id="KW-0805">Transcription regulation</keyword>
<dbReference type="OrthoDB" id="7849865at2"/>
<reference evidence="7 8" key="1">
    <citation type="submission" date="2016-11" db="EMBL/GenBank/DDBJ databases">
        <authorList>
            <person name="Jaros S."/>
            <person name="Januszkiewicz K."/>
            <person name="Wedrychowicz H."/>
        </authorList>
    </citation>
    <scope>NUCLEOTIDE SEQUENCE [LARGE SCALE GENOMIC DNA]</scope>
    <source>
        <strain evidence="7 8">CGMCC 4.5723</strain>
    </source>
</reference>
<evidence type="ECO:0000256" key="3">
    <source>
        <dbReference type="ARBA" id="ARBA00023125"/>
    </source>
</evidence>
<evidence type="ECO:0000313" key="8">
    <source>
        <dbReference type="Proteomes" id="UP000184452"/>
    </source>
</evidence>
<accession>A0A1M6U5N1</accession>
<evidence type="ECO:0000256" key="4">
    <source>
        <dbReference type="ARBA" id="ARBA00023163"/>
    </source>
</evidence>
<keyword evidence="4" id="KW-0804">Transcription</keyword>
<feature type="domain" description="HTH merR-type" evidence="6">
    <location>
        <begin position="1"/>
        <end position="71"/>
    </location>
</feature>
<dbReference type="Proteomes" id="UP000184452">
    <property type="component" value="Unassembled WGS sequence"/>
</dbReference>